<comment type="cofactor">
    <cofactor evidence="1">
        <name>Mg(2+)</name>
        <dbReference type="ChEBI" id="CHEBI:18420"/>
    </cofactor>
</comment>
<gene>
    <name evidence="3" type="ORF">PAXRUDRAFT_105214</name>
</gene>
<evidence type="ECO:0000313" key="3">
    <source>
        <dbReference type="EMBL" id="KIK92189.1"/>
    </source>
</evidence>
<keyword evidence="1" id="KW-0547">Nucleotide-binding</keyword>
<evidence type="ECO:0000259" key="2">
    <source>
        <dbReference type="Pfam" id="PF05970"/>
    </source>
</evidence>
<name>A0A0D0DZ63_9AGAM</name>
<dbReference type="PANTHER" id="PTHR10492">
    <property type="match status" value="1"/>
</dbReference>
<evidence type="ECO:0000313" key="4">
    <source>
        <dbReference type="Proteomes" id="UP000054538"/>
    </source>
</evidence>
<keyword evidence="1" id="KW-0067">ATP-binding</keyword>
<protein>
    <recommendedName>
        <fullName evidence="1">ATP-dependent DNA helicase</fullName>
        <ecNumber evidence="1">5.6.2.3</ecNumber>
    </recommendedName>
</protein>
<feature type="non-terminal residue" evidence="3">
    <location>
        <position position="1"/>
    </location>
</feature>
<dbReference type="InParanoid" id="A0A0D0DZ63"/>
<comment type="similarity">
    <text evidence="1">Belongs to the helicase family.</text>
</comment>
<dbReference type="EMBL" id="KN825305">
    <property type="protein sequence ID" value="KIK92189.1"/>
    <property type="molecule type" value="Genomic_DNA"/>
</dbReference>
<dbReference type="GO" id="GO:0006310">
    <property type="term" value="P:DNA recombination"/>
    <property type="evidence" value="ECO:0007669"/>
    <property type="project" value="UniProtKB-KW"/>
</dbReference>
<dbReference type="Gene3D" id="3.40.50.300">
    <property type="entry name" value="P-loop containing nucleotide triphosphate hydrolases"/>
    <property type="match status" value="1"/>
</dbReference>
<keyword evidence="1" id="KW-0227">DNA damage</keyword>
<dbReference type="AlphaFoldDB" id="A0A0D0DZ63"/>
<dbReference type="OrthoDB" id="3229246at2759"/>
<dbReference type="InterPro" id="IPR027417">
    <property type="entry name" value="P-loop_NTPase"/>
</dbReference>
<feature type="non-terminal residue" evidence="3">
    <location>
        <position position="64"/>
    </location>
</feature>
<keyword evidence="1" id="KW-0233">DNA recombination</keyword>
<reference evidence="3 4" key="1">
    <citation type="submission" date="2014-04" db="EMBL/GenBank/DDBJ databases">
        <authorList>
            <consortium name="DOE Joint Genome Institute"/>
            <person name="Kuo A."/>
            <person name="Kohler A."/>
            <person name="Jargeat P."/>
            <person name="Nagy L.G."/>
            <person name="Floudas D."/>
            <person name="Copeland A."/>
            <person name="Barry K.W."/>
            <person name="Cichocki N."/>
            <person name="Veneault-Fourrey C."/>
            <person name="LaButti K."/>
            <person name="Lindquist E.A."/>
            <person name="Lipzen A."/>
            <person name="Lundell T."/>
            <person name="Morin E."/>
            <person name="Murat C."/>
            <person name="Sun H."/>
            <person name="Tunlid A."/>
            <person name="Henrissat B."/>
            <person name="Grigoriev I.V."/>
            <person name="Hibbett D.S."/>
            <person name="Martin F."/>
            <person name="Nordberg H.P."/>
            <person name="Cantor M.N."/>
            <person name="Hua S.X."/>
        </authorList>
    </citation>
    <scope>NUCLEOTIDE SEQUENCE [LARGE SCALE GENOMIC DNA]</scope>
    <source>
        <strain evidence="3 4">Ve08.2h10</strain>
    </source>
</reference>
<feature type="domain" description="DNA helicase Pif1-like DEAD-box helicase" evidence="2">
    <location>
        <begin position="17"/>
        <end position="62"/>
    </location>
</feature>
<evidence type="ECO:0000256" key="1">
    <source>
        <dbReference type="RuleBase" id="RU363044"/>
    </source>
</evidence>
<keyword evidence="1" id="KW-0347">Helicase</keyword>
<proteinExistence type="inferred from homology"/>
<keyword evidence="1" id="KW-0378">Hydrolase</keyword>
<dbReference type="GO" id="GO:0005524">
    <property type="term" value="F:ATP binding"/>
    <property type="evidence" value="ECO:0007669"/>
    <property type="project" value="UniProtKB-KW"/>
</dbReference>
<dbReference type="Proteomes" id="UP000054538">
    <property type="component" value="Unassembled WGS sequence"/>
</dbReference>
<keyword evidence="1" id="KW-0234">DNA repair</keyword>
<dbReference type="InterPro" id="IPR010285">
    <property type="entry name" value="DNA_helicase_pif1-like_DEAD"/>
</dbReference>
<accession>A0A0D0DZ63</accession>
<comment type="catalytic activity">
    <reaction evidence="1">
        <text>ATP + H2O = ADP + phosphate + H(+)</text>
        <dbReference type="Rhea" id="RHEA:13065"/>
        <dbReference type="ChEBI" id="CHEBI:15377"/>
        <dbReference type="ChEBI" id="CHEBI:15378"/>
        <dbReference type="ChEBI" id="CHEBI:30616"/>
        <dbReference type="ChEBI" id="CHEBI:43474"/>
        <dbReference type="ChEBI" id="CHEBI:456216"/>
        <dbReference type="EC" id="5.6.2.3"/>
    </reaction>
</comment>
<keyword evidence="4" id="KW-1185">Reference proteome</keyword>
<reference evidence="4" key="2">
    <citation type="submission" date="2015-01" db="EMBL/GenBank/DDBJ databases">
        <title>Evolutionary Origins and Diversification of the Mycorrhizal Mutualists.</title>
        <authorList>
            <consortium name="DOE Joint Genome Institute"/>
            <consortium name="Mycorrhizal Genomics Consortium"/>
            <person name="Kohler A."/>
            <person name="Kuo A."/>
            <person name="Nagy L.G."/>
            <person name="Floudas D."/>
            <person name="Copeland A."/>
            <person name="Barry K.W."/>
            <person name="Cichocki N."/>
            <person name="Veneault-Fourrey C."/>
            <person name="LaButti K."/>
            <person name="Lindquist E.A."/>
            <person name="Lipzen A."/>
            <person name="Lundell T."/>
            <person name="Morin E."/>
            <person name="Murat C."/>
            <person name="Riley R."/>
            <person name="Ohm R."/>
            <person name="Sun H."/>
            <person name="Tunlid A."/>
            <person name="Henrissat B."/>
            <person name="Grigoriev I.V."/>
            <person name="Hibbett D.S."/>
            <person name="Martin F."/>
        </authorList>
    </citation>
    <scope>NUCLEOTIDE SEQUENCE [LARGE SCALE GENOMIC DNA]</scope>
    <source>
        <strain evidence="4">Ve08.2h10</strain>
    </source>
</reference>
<dbReference type="PANTHER" id="PTHR10492:SF57">
    <property type="entry name" value="ATP-DEPENDENT DNA HELICASE"/>
    <property type="match status" value="1"/>
</dbReference>
<sequence length="64" mass="7105">NHLLTEQLRQAEECIPCLNVEQHNAYNAIYDSVQHQAGITFFVHGPGSTGKTFFYTTLCCALCG</sequence>
<organism evidence="3 4">
    <name type="scientific">Paxillus rubicundulus Ve08.2h10</name>
    <dbReference type="NCBI Taxonomy" id="930991"/>
    <lineage>
        <taxon>Eukaryota</taxon>
        <taxon>Fungi</taxon>
        <taxon>Dikarya</taxon>
        <taxon>Basidiomycota</taxon>
        <taxon>Agaricomycotina</taxon>
        <taxon>Agaricomycetes</taxon>
        <taxon>Agaricomycetidae</taxon>
        <taxon>Boletales</taxon>
        <taxon>Paxilineae</taxon>
        <taxon>Paxillaceae</taxon>
        <taxon>Paxillus</taxon>
    </lineage>
</organism>
<dbReference type="GO" id="GO:0000723">
    <property type="term" value="P:telomere maintenance"/>
    <property type="evidence" value="ECO:0007669"/>
    <property type="project" value="InterPro"/>
</dbReference>
<dbReference type="EC" id="5.6.2.3" evidence="1"/>
<dbReference type="HOGENOM" id="CLU_001324_9_4_1"/>
<dbReference type="GO" id="GO:0043139">
    <property type="term" value="F:5'-3' DNA helicase activity"/>
    <property type="evidence" value="ECO:0007669"/>
    <property type="project" value="UniProtKB-EC"/>
</dbReference>
<dbReference type="GO" id="GO:0016887">
    <property type="term" value="F:ATP hydrolysis activity"/>
    <property type="evidence" value="ECO:0007669"/>
    <property type="project" value="RHEA"/>
</dbReference>
<dbReference type="Pfam" id="PF05970">
    <property type="entry name" value="PIF1"/>
    <property type="match status" value="1"/>
</dbReference>
<dbReference type="GO" id="GO:0006281">
    <property type="term" value="P:DNA repair"/>
    <property type="evidence" value="ECO:0007669"/>
    <property type="project" value="UniProtKB-KW"/>
</dbReference>